<keyword evidence="3" id="KW-1185">Reference proteome</keyword>
<sequence length="223" mass="24715">MNEVTDQESQVAYYMSHRGVFRTEKATTKLRIVSNASNPTTNGKSLNSNQDNGGMVKEELFPIIFRGACEDVSVGSSYLRNGECALSGNSNFNKLSIDEEDNFPLAAPVLRNVCYVDDTLSGAETKEDVIELQHQLIALFKTAKMKLHKWCGTIPELTSSLQEDHDFSESDETNALGIIWYSRSICLLFSVKLKITDHFTKQKILSTIAGIFDPLGLLGPIVT</sequence>
<feature type="compositionally biased region" description="Polar residues" evidence="1">
    <location>
        <begin position="34"/>
        <end position="52"/>
    </location>
</feature>
<accession>A0A4Y2K6J7</accession>
<dbReference type="OrthoDB" id="6435060at2759"/>
<organism evidence="2 3">
    <name type="scientific">Araneus ventricosus</name>
    <name type="common">Orbweaver spider</name>
    <name type="synonym">Epeira ventricosa</name>
    <dbReference type="NCBI Taxonomy" id="182803"/>
    <lineage>
        <taxon>Eukaryota</taxon>
        <taxon>Metazoa</taxon>
        <taxon>Ecdysozoa</taxon>
        <taxon>Arthropoda</taxon>
        <taxon>Chelicerata</taxon>
        <taxon>Arachnida</taxon>
        <taxon>Araneae</taxon>
        <taxon>Araneomorphae</taxon>
        <taxon>Entelegynae</taxon>
        <taxon>Araneoidea</taxon>
        <taxon>Araneidae</taxon>
        <taxon>Araneus</taxon>
    </lineage>
</organism>
<gene>
    <name evidence="2" type="ORF">AVEN_153493_1</name>
</gene>
<dbReference type="AlphaFoldDB" id="A0A4Y2K6J7"/>
<protein>
    <recommendedName>
        <fullName evidence="4">Reverse transcriptase domain-containing protein</fullName>
    </recommendedName>
</protein>
<dbReference type="Proteomes" id="UP000499080">
    <property type="component" value="Unassembled WGS sequence"/>
</dbReference>
<evidence type="ECO:0008006" key="4">
    <source>
        <dbReference type="Google" id="ProtNLM"/>
    </source>
</evidence>
<proteinExistence type="predicted"/>
<evidence type="ECO:0000313" key="3">
    <source>
        <dbReference type="Proteomes" id="UP000499080"/>
    </source>
</evidence>
<evidence type="ECO:0000256" key="1">
    <source>
        <dbReference type="SAM" id="MobiDB-lite"/>
    </source>
</evidence>
<dbReference type="PANTHER" id="PTHR47331">
    <property type="entry name" value="PHD-TYPE DOMAIN-CONTAINING PROTEIN"/>
    <property type="match status" value="1"/>
</dbReference>
<feature type="region of interest" description="Disordered" evidence="1">
    <location>
        <begin position="34"/>
        <end position="53"/>
    </location>
</feature>
<reference evidence="2 3" key="1">
    <citation type="journal article" date="2019" name="Sci. Rep.">
        <title>Orb-weaving spider Araneus ventricosus genome elucidates the spidroin gene catalogue.</title>
        <authorList>
            <person name="Kono N."/>
            <person name="Nakamura H."/>
            <person name="Ohtoshi R."/>
            <person name="Moran D.A.P."/>
            <person name="Shinohara A."/>
            <person name="Yoshida Y."/>
            <person name="Fujiwara M."/>
            <person name="Mori M."/>
            <person name="Tomita M."/>
            <person name="Arakawa K."/>
        </authorList>
    </citation>
    <scope>NUCLEOTIDE SEQUENCE [LARGE SCALE GENOMIC DNA]</scope>
</reference>
<name>A0A4Y2K6J7_ARAVE</name>
<evidence type="ECO:0000313" key="2">
    <source>
        <dbReference type="EMBL" id="GBM97186.1"/>
    </source>
</evidence>
<dbReference type="EMBL" id="BGPR01004210">
    <property type="protein sequence ID" value="GBM97186.1"/>
    <property type="molecule type" value="Genomic_DNA"/>
</dbReference>
<comment type="caution">
    <text evidence="2">The sequence shown here is derived from an EMBL/GenBank/DDBJ whole genome shotgun (WGS) entry which is preliminary data.</text>
</comment>